<dbReference type="InterPro" id="IPR000537">
    <property type="entry name" value="UbiA_prenyltransferase"/>
</dbReference>
<keyword evidence="4" id="KW-0808">Transferase</keyword>
<dbReference type="InterPro" id="IPR026046">
    <property type="entry name" value="UBIAD1"/>
</dbReference>
<dbReference type="AlphaFoldDB" id="A0A7S0BW52"/>
<feature type="transmembrane region" description="Helical" evidence="9">
    <location>
        <begin position="192"/>
        <end position="213"/>
    </location>
</feature>
<evidence type="ECO:0000256" key="8">
    <source>
        <dbReference type="SAM" id="MobiDB-lite"/>
    </source>
</evidence>
<keyword evidence="3" id="KW-1003">Cell membrane</keyword>
<evidence type="ECO:0000256" key="9">
    <source>
        <dbReference type="SAM" id="Phobius"/>
    </source>
</evidence>
<dbReference type="GO" id="GO:0016020">
    <property type="term" value="C:membrane"/>
    <property type="evidence" value="ECO:0007669"/>
    <property type="project" value="UniProtKB-SubCell"/>
</dbReference>
<evidence type="ECO:0000256" key="4">
    <source>
        <dbReference type="ARBA" id="ARBA00022679"/>
    </source>
</evidence>
<protein>
    <recommendedName>
        <fullName evidence="11">1,4-dihydroxy-2-naphthoate octaprenyltransferase</fullName>
    </recommendedName>
</protein>
<feature type="transmembrane region" description="Helical" evidence="9">
    <location>
        <begin position="152"/>
        <end position="171"/>
    </location>
</feature>
<organism evidence="10">
    <name type="scientific">Proboscia inermis</name>
    <dbReference type="NCBI Taxonomy" id="420281"/>
    <lineage>
        <taxon>Eukaryota</taxon>
        <taxon>Sar</taxon>
        <taxon>Stramenopiles</taxon>
        <taxon>Ochrophyta</taxon>
        <taxon>Bacillariophyta</taxon>
        <taxon>Coscinodiscophyceae</taxon>
        <taxon>Rhizosoleniophycidae</taxon>
        <taxon>Rhizosoleniales</taxon>
        <taxon>Rhizosoleniaceae</taxon>
        <taxon>Proboscia</taxon>
    </lineage>
</organism>
<evidence type="ECO:0000256" key="7">
    <source>
        <dbReference type="ARBA" id="ARBA00023136"/>
    </source>
</evidence>
<evidence type="ECO:0000256" key="3">
    <source>
        <dbReference type="ARBA" id="ARBA00022475"/>
    </source>
</evidence>
<dbReference type="EMBL" id="HBEL01001069">
    <property type="protein sequence ID" value="CAD8404404.1"/>
    <property type="molecule type" value="Transcribed_RNA"/>
</dbReference>
<keyword evidence="5 9" id="KW-0812">Transmembrane</keyword>
<comment type="subcellular location">
    <subcellularLocation>
        <location evidence="1">Membrane</location>
        <topology evidence="1">Multi-pass membrane protein</topology>
    </subcellularLocation>
</comment>
<dbReference type="GO" id="GO:0009234">
    <property type="term" value="P:menaquinone biosynthetic process"/>
    <property type="evidence" value="ECO:0007669"/>
    <property type="project" value="UniProtKB-KW"/>
</dbReference>
<dbReference type="PANTHER" id="PTHR13929:SF0">
    <property type="entry name" value="UBIA PRENYLTRANSFERASE DOMAIN-CONTAINING PROTEIN 1"/>
    <property type="match status" value="1"/>
</dbReference>
<evidence type="ECO:0000256" key="5">
    <source>
        <dbReference type="ARBA" id="ARBA00022692"/>
    </source>
</evidence>
<evidence type="ECO:0000313" key="10">
    <source>
        <dbReference type="EMBL" id="CAD8404404.1"/>
    </source>
</evidence>
<dbReference type="PANTHER" id="PTHR13929">
    <property type="entry name" value="1,4-DIHYDROXY-2-NAPHTHOATE OCTAPRENYLTRANSFERASE"/>
    <property type="match status" value="1"/>
</dbReference>
<feature type="transmembrane region" description="Helical" evidence="9">
    <location>
        <begin position="276"/>
        <end position="299"/>
    </location>
</feature>
<evidence type="ECO:0000256" key="6">
    <source>
        <dbReference type="ARBA" id="ARBA00022989"/>
    </source>
</evidence>
<name>A0A7S0BW52_9STRA</name>
<keyword evidence="6 9" id="KW-1133">Transmembrane helix</keyword>
<gene>
    <name evidence="10" type="ORF">PINE0816_LOCUS507</name>
</gene>
<feature type="region of interest" description="Disordered" evidence="8">
    <location>
        <begin position="1"/>
        <end position="24"/>
    </location>
</feature>
<sequence>MTASSQSQLQSSSSSSPVATPEDRPPLHKVWILASRTHTLTAAVSPVLTGYHVCASYSPHIHQEHSSELIKVTFAWLLFCVFIQLGTNLHNDYADFVKGADDENRVGHARATQKGWLTPQQTASGSNFCLMIAAAIGAKLAQLNSSEGGIDWDWTIVFIILTSVFNAVAYTGGPHPLGYVDLSNLSIGYSGLGDLFVFLYFGLVATMMVPYIYVRDVLGEAVSPRDLLGGGNERNEVPVLLRTAFFMALPVGWLATAIIVVNNLRDRHTDVKAKKLIIAVRFGATFSQVEYGLLVFGSYMSLPLCLDASSLYSWLPFLSLPLALPQLRAVALGKKDGADLNMYVGGIARLQLVFCILLCAALRMSSPS</sequence>
<dbReference type="Pfam" id="PF01040">
    <property type="entry name" value="UbiA"/>
    <property type="match status" value="1"/>
</dbReference>
<feature type="compositionally biased region" description="Low complexity" evidence="8">
    <location>
        <begin position="1"/>
        <end position="16"/>
    </location>
</feature>
<dbReference type="GO" id="GO:0042371">
    <property type="term" value="P:vitamin K biosynthetic process"/>
    <property type="evidence" value="ECO:0007669"/>
    <property type="project" value="TreeGrafter"/>
</dbReference>
<keyword evidence="2" id="KW-0474">Menaquinone biosynthesis</keyword>
<feature type="transmembrane region" description="Helical" evidence="9">
    <location>
        <begin position="343"/>
        <end position="364"/>
    </location>
</feature>
<keyword evidence="7 9" id="KW-0472">Membrane</keyword>
<accession>A0A7S0BW52</accession>
<dbReference type="HAMAP" id="MF_01937">
    <property type="entry name" value="MenA_1"/>
    <property type="match status" value="1"/>
</dbReference>
<evidence type="ECO:0008006" key="11">
    <source>
        <dbReference type="Google" id="ProtNLM"/>
    </source>
</evidence>
<feature type="transmembrane region" description="Helical" evidence="9">
    <location>
        <begin position="244"/>
        <end position="264"/>
    </location>
</feature>
<evidence type="ECO:0000256" key="2">
    <source>
        <dbReference type="ARBA" id="ARBA00022428"/>
    </source>
</evidence>
<dbReference type="InterPro" id="IPR004657">
    <property type="entry name" value="MenA"/>
</dbReference>
<dbReference type="GO" id="GO:0046428">
    <property type="term" value="F:1,4-dihydroxy-2-naphthoate polyprenyltransferase activity"/>
    <property type="evidence" value="ECO:0007669"/>
    <property type="project" value="InterPro"/>
</dbReference>
<evidence type="ECO:0000256" key="1">
    <source>
        <dbReference type="ARBA" id="ARBA00004141"/>
    </source>
</evidence>
<proteinExistence type="inferred from homology"/>
<dbReference type="CDD" id="cd13962">
    <property type="entry name" value="PT_UbiA_UBIAD1"/>
    <property type="match status" value="1"/>
</dbReference>
<reference evidence="10" key="1">
    <citation type="submission" date="2021-01" db="EMBL/GenBank/DDBJ databases">
        <authorList>
            <person name="Corre E."/>
            <person name="Pelletier E."/>
            <person name="Niang G."/>
            <person name="Scheremetjew M."/>
            <person name="Finn R."/>
            <person name="Kale V."/>
            <person name="Holt S."/>
            <person name="Cochrane G."/>
            <person name="Meng A."/>
            <person name="Brown T."/>
            <person name="Cohen L."/>
        </authorList>
    </citation>
    <scope>NUCLEOTIDE SEQUENCE</scope>
    <source>
        <strain evidence="10">CCAP1064/1</strain>
    </source>
</reference>